<name>A0A1G2G008_9BACT</name>
<evidence type="ECO:0000313" key="2">
    <source>
        <dbReference type="Proteomes" id="UP000177480"/>
    </source>
</evidence>
<organism evidence="1 2">
    <name type="scientific">Candidatus Ryanbacteria bacterium RIFCSPHIGHO2_01_FULL_45_22</name>
    <dbReference type="NCBI Taxonomy" id="1802114"/>
    <lineage>
        <taxon>Bacteria</taxon>
        <taxon>Candidatus Ryaniibacteriota</taxon>
    </lineage>
</organism>
<reference evidence="1 2" key="1">
    <citation type="journal article" date="2016" name="Nat. Commun.">
        <title>Thousands of microbial genomes shed light on interconnected biogeochemical processes in an aquifer system.</title>
        <authorList>
            <person name="Anantharaman K."/>
            <person name="Brown C.T."/>
            <person name="Hug L.A."/>
            <person name="Sharon I."/>
            <person name="Castelle C.J."/>
            <person name="Probst A.J."/>
            <person name="Thomas B.C."/>
            <person name="Singh A."/>
            <person name="Wilkins M.J."/>
            <person name="Karaoz U."/>
            <person name="Brodie E.L."/>
            <person name="Williams K.H."/>
            <person name="Hubbard S.S."/>
            <person name="Banfield J.F."/>
        </authorList>
    </citation>
    <scope>NUCLEOTIDE SEQUENCE [LARGE SCALE GENOMIC DNA]</scope>
</reference>
<evidence type="ECO:0000313" key="1">
    <source>
        <dbReference type="EMBL" id="OGZ43636.1"/>
    </source>
</evidence>
<gene>
    <name evidence="1" type="ORF">A2719_01515</name>
</gene>
<dbReference type="EMBL" id="MHNK01000012">
    <property type="protein sequence ID" value="OGZ43636.1"/>
    <property type="molecule type" value="Genomic_DNA"/>
</dbReference>
<accession>A0A1G2G008</accession>
<proteinExistence type="predicted"/>
<dbReference type="AlphaFoldDB" id="A0A1G2G008"/>
<sequence length="131" mass="15367">MAQGKEPENYLLELAEMKGRGEISDERFFSLALLGFYDAMNPALTAADGHMIYRLSDFVPEDRRRTMRIYPCRTGSIIMPSDEILDASKHPYEYELGGGPNNWDSLEDWRKQWERIHRNNIPEMHSPYRLE</sequence>
<comment type="caution">
    <text evidence="1">The sequence shown here is derived from an EMBL/GenBank/DDBJ whole genome shotgun (WGS) entry which is preliminary data.</text>
</comment>
<protein>
    <submittedName>
        <fullName evidence="1">Uncharacterized protein</fullName>
    </submittedName>
</protein>
<dbReference type="Proteomes" id="UP000177480">
    <property type="component" value="Unassembled WGS sequence"/>
</dbReference>